<feature type="domain" description="Tetrapyrrole biosynthesis uroporphyrinogen III synthase" evidence="10">
    <location>
        <begin position="32"/>
        <end position="247"/>
    </location>
</feature>
<dbReference type="EC" id="4.2.1.75" evidence="3 9"/>
<evidence type="ECO:0000313" key="12">
    <source>
        <dbReference type="Proteomes" id="UP001595892"/>
    </source>
</evidence>
<comment type="caution">
    <text evidence="11">The sequence shown here is derived from an EMBL/GenBank/DDBJ whole genome shotgun (WGS) entry which is preliminary data.</text>
</comment>
<dbReference type="InterPro" id="IPR036108">
    <property type="entry name" value="4pyrrol_syn_uPrphyn_synt_sf"/>
</dbReference>
<evidence type="ECO:0000313" key="11">
    <source>
        <dbReference type="EMBL" id="MFC4727438.1"/>
    </source>
</evidence>
<dbReference type="PANTHER" id="PTHR38042">
    <property type="entry name" value="UROPORPHYRINOGEN-III SYNTHASE, CHLOROPLASTIC"/>
    <property type="match status" value="1"/>
</dbReference>
<dbReference type="CDD" id="cd06578">
    <property type="entry name" value="HemD"/>
    <property type="match status" value="1"/>
</dbReference>
<evidence type="ECO:0000256" key="7">
    <source>
        <dbReference type="ARBA" id="ARBA00040167"/>
    </source>
</evidence>
<proteinExistence type="inferred from homology"/>
<organism evidence="11 12">
    <name type="scientific">Coralloluteibacterium thermophilum</name>
    <dbReference type="NCBI Taxonomy" id="2707049"/>
    <lineage>
        <taxon>Bacteria</taxon>
        <taxon>Pseudomonadati</taxon>
        <taxon>Pseudomonadota</taxon>
        <taxon>Gammaproteobacteria</taxon>
        <taxon>Lysobacterales</taxon>
        <taxon>Lysobacteraceae</taxon>
        <taxon>Coralloluteibacterium</taxon>
    </lineage>
</organism>
<evidence type="ECO:0000256" key="1">
    <source>
        <dbReference type="ARBA" id="ARBA00004772"/>
    </source>
</evidence>
<evidence type="ECO:0000256" key="4">
    <source>
        <dbReference type="ARBA" id="ARBA00023239"/>
    </source>
</evidence>
<reference evidence="12" key="1">
    <citation type="journal article" date="2019" name="Int. J. Syst. Evol. Microbiol.">
        <title>The Global Catalogue of Microorganisms (GCM) 10K type strain sequencing project: providing services to taxonomists for standard genome sequencing and annotation.</title>
        <authorList>
            <consortium name="The Broad Institute Genomics Platform"/>
            <consortium name="The Broad Institute Genome Sequencing Center for Infectious Disease"/>
            <person name="Wu L."/>
            <person name="Ma J."/>
        </authorList>
    </citation>
    <scope>NUCLEOTIDE SEQUENCE [LARGE SCALE GENOMIC DNA]</scope>
    <source>
        <strain evidence="12">CGMCC 1.13574</strain>
    </source>
</reference>
<evidence type="ECO:0000256" key="9">
    <source>
        <dbReference type="RuleBase" id="RU366031"/>
    </source>
</evidence>
<dbReference type="InterPro" id="IPR003754">
    <property type="entry name" value="4pyrrol_synth_uPrphyn_synth"/>
</dbReference>
<dbReference type="Proteomes" id="UP001595892">
    <property type="component" value="Unassembled WGS sequence"/>
</dbReference>
<sequence>MLRIPASTDAAQLAGWTLVSLRPVGGHAGLRRAAQACGARLLALSPLRLVPLETDALDAALAADRVVFTSPAAVRHADRRRPLRGLPFAGIAVGAGTARALRRAGVARVQSPGRMDSEGLLALPVLADVAGRTVGMVTAPGGRGLIARTLEERGARVLRAEVYRREAMAPPASAVRRLMALDPAHLALALTSGEALAAALRLLPAEAAERLRRARVVAASGRLHALARGSGFPHVLEAAGPRPQALLAALAASARTGFR</sequence>
<comment type="similarity">
    <text evidence="2 9">Belongs to the uroporphyrinogen-III synthase family.</text>
</comment>
<evidence type="ECO:0000256" key="6">
    <source>
        <dbReference type="ARBA" id="ARBA00037589"/>
    </source>
</evidence>
<dbReference type="SUPFAM" id="SSF69618">
    <property type="entry name" value="HemD-like"/>
    <property type="match status" value="1"/>
</dbReference>
<dbReference type="Gene3D" id="3.40.50.10090">
    <property type="match status" value="2"/>
</dbReference>
<dbReference type="RefSeq" id="WP_377003448.1">
    <property type="nucleotide sequence ID" value="NZ_JBHSGG010000011.1"/>
</dbReference>
<keyword evidence="12" id="KW-1185">Reference proteome</keyword>
<gene>
    <name evidence="11" type="ORF">ACFO3Q_04540</name>
</gene>
<dbReference type="Pfam" id="PF02602">
    <property type="entry name" value="HEM4"/>
    <property type="match status" value="1"/>
</dbReference>
<evidence type="ECO:0000256" key="2">
    <source>
        <dbReference type="ARBA" id="ARBA00008133"/>
    </source>
</evidence>
<accession>A0ABV9NL08</accession>
<comment type="pathway">
    <text evidence="1 9">Porphyrin-containing compound metabolism; protoporphyrin-IX biosynthesis; coproporphyrinogen-III from 5-aminolevulinate: step 3/4.</text>
</comment>
<comment type="catalytic activity">
    <reaction evidence="8 9">
        <text>hydroxymethylbilane = uroporphyrinogen III + H2O</text>
        <dbReference type="Rhea" id="RHEA:18965"/>
        <dbReference type="ChEBI" id="CHEBI:15377"/>
        <dbReference type="ChEBI" id="CHEBI:57308"/>
        <dbReference type="ChEBI" id="CHEBI:57845"/>
        <dbReference type="EC" id="4.2.1.75"/>
    </reaction>
</comment>
<evidence type="ECO:0000256" key="3">
    <source>
        <dbReference type="ARBA" id="ARBA00013109"/>
    </source>
</evidence>
<evidence type="ECO:0000256" key="8">
    <source>
        <dbReference type="ARBA" id="ARBA00048617"/>
    </source>
</evidence>
<keyword evidence="5 9" id="KW-0627">Porphyrin biosynthesis</keyword>
<name>A0ABV9NL08_9GAMM</name>
<dbReference type="InterPro" id="IPR039793">
    <property type="entry name" value="UROS/Hem4"/>
</dbReference>
<evidence type="ECO:0000259" key="10">
    <source>
        <dbReference type="Pfam" id="PF02602"/>
    </source>
</evidence>
<keyword evidence="4 9" id="KW-0456">Lyase</keyword>
<protein>
    <recommendedName>
        <fullName evidence="7 9">Uroporphyrinogen-III synthase</fullName>
        <ecNumber evidence="3 9">4.2.1.75</ecNumber>
    </recommendedName>
</protein>
<comment type="function">
    <text evidence="6 9">Catalyzes cyclization of the linear tetrapyrrole, hydroxymethylbilane, to the macrocyclic uroporphyrinogen III.</text>
</comment>
<dbReference type="GO" id="GO:0004852">
    <property type="term" value="F:uroporphyrinogen-III synthase activity"/>
    <property type="evidence" value="ECO:0007669"/>
    <property type="project" value="UniProtKB-EC"/>
</dbReference>
<dbReference type="EMBL" id="JBHSGG010000011">
    <property type="protein sequence ID" value="MFC4727438.1"/>
    <property type="molecule type" value="Genomic_DNA"/>
</dbReference>
<dbReference type="PANTHER" id="PTHR38042:SF1">
    <property type="entry name" value="UROPORPHYRINOGEN-III SYNTHASE, CHLOROPLASTIC"/>
    <property type="match status" value="1"/>
</dbReference>
<evidence type="ECO:0000256" key="5">
    <source>
        <dbReference type="ARBA" id="ARBA00023244"/>
    </source>
</evidence>